<sequence length="172" mass="19178">MTSRFDKHQQLALSGLVLIPSVLVKRSLDEATTQIVDVGKMYTDDLPFPSCLHGEAHTWHLKWTEENSRGSAFLPTTLETTLPHATSMFPNITELLRILCTLPVTSCSAEQSFSGLKRIKTAMRSKMGNDRLTSNALLHLHRDVSVEVPTVINEFAKLHPTRLEVGNILSDN</sequence>
<reference evidence="3" key="1">
    <citation type="journal article" date="2010" name="Nature">
        <title>The Amphimedon queenslandica genome and the evolution of animal complexity.</title>
        <authorList>
            <person name="Srivastava M."/>
            <person name="Simakov O."/>
            <person name="Chapman J."/>
            <person name="Fahey B."/>
            <person name="Gauthier M.E."/>
            <person name="Mitros T."/>
            <person name="Richards G.S."/>
            <person name="Conaco C."/>
            <person name="Dacre M."/>
            <person name="Hellsten U."/>
            <person name="Larroux C."/>
            <person name="Putnam N.H."/>
            <person name="Stanke M."/>
            <person name="Adamska M."/>
            <person name="Darling A."/>
            <person name="Degnan S.M."/>
            <person name="Oakley T.H."/>
            <person name="Plachetzki D.C."/>
            <person name="Zhai Y."/>
            <person name="Adamski M."/>
            <person name="Calcino A."/>
            <person name="Cummins S.F."/>
            <person name="Goodstein D.M."/>
            <person name="Harris C."/>
            <person name="Jackson D.J."/>
            <person name="Leys S.P."/>
            <person name="Shu S."/>
            <person name="Woodcroft B.J."/>
            <person name="Vervoort M."/>
            <person name="Kosik K.S."/>
            <person name="Manning G."/>
            <person name="Degnan B.M."/>
            <person name="Rokhsar D.S."/>
        </authorList>
    </citation>
    <scope>NUCLEOTIDE SEQUENCE [LARGE SCALE GENOMIC DNA]</scope>
</reference>
<reference evidence="2" key="2">
    <citation type="submission" date="2017-05" db="UniProtKB">
        <authorList>
            <consortium name="EnsemblMetazoa"/>
        </authorList>
    </citation>
    <scope>IDENTIFICATION</scope>
</reference>
<dbReference type="InterPro" id="IPR052958">
    <property type="entry name" value="IFN-induced_PKR_regulator"/>
</dbReference>
<proteinExistence type="predicted"/>
<dbReference type="GO" id="GO:0046983">
    <property type="term" value="F:protein dimerization activity"/>
    <property type="evidence" value="ECO:0007669"/>
    <property type="project" value="InterPro"/>
</dbReference>
<dbReference type="EnsemblMetazoa" id="XM_011411131.1">
    <property type="protein sequence ID" value="XP_011409433.1"/>
    <property type="gene ID" value="LOC105311854"/>
</dbReference>
<dbReference type="PANTHER" id="PTHR46289:SF16">
    <property type="entry name" value="52 KDA REPRESSOR OF THE INHIBITOR OF THE PROTEIN KINASE"/>
    <property type="match status" value="1"/>
</dbReference>
<dbReference type="SUPFAM" id="SSF53098">
    <property type="entry name" value="Ribonuclease H-like"/>
    <property type="match status" value="1"/>
</dbReference>
<name>A0A1X7VPH5_AMPQE</name>
<evidence type="ECO:0000313" key="2">
    <source>
        <dbReference type="EnsemblMetazoa" id="Aqu2.1.41745_001"/>
    </source>
</evidence>
<dbReference type="STRING" id="400682.A0A1X7VPH5"/>
<dbReference type="InParanoid" id="A0A1X7VPH5"/>
<dbReference type="OrthoDB" id="5955131at2759"/>
<keyword evidence="3" id="KW-1185">Reference proteome</keyword>
<feature type="domain" description="HAT C-terminal dimerisation" evidence="1">
    <location>
        <begin position="86"/>
        <end position="143"/>
    </location>
</feature>
<gene>
    <name evidence="2" type="primary">105311854</name>
</gene>
<dbReference type="Pfam" id="PF05699">
    <property type="entry name" value="Dimer_Tnp_hAT"/>
    <property type="match status" value="1"/>
</dbReference>
<dbReference type="InterPro" id="IPR008906">
    <property type="entry name" value="HATC_C_dom"/>
</dbReference>
<evidence type="ECO:0000313" key="3">
    <source>
        <dbReference type="Proteomes" id="UP000007879"/>
    </source>
</evidence>
<accession>A0A1X7VPH5</accession>
<dbReference type="PANTHER" id="PTHR46289">
    <property type="entry name" value="52 KDA REPRESSOR OF THE INHIBITOR OF THE PROTEIN KINASE-LIKE PROTEIN-RELATED"/>
    <property type="match status" value="1"/>
</dbReference>
<dbReference type="EnsemblMetazoa" id="Aqu2.1.41745_001">
    <property type="protein sequence ID" value="Aqu2.1.41745_001"/>
    <property type="gene ID" value="Aqu2.1.41745"/>
</dbReference>
<dbReference type="InterPro" id="IPR012337">
    <property type="entry name" value="RNaseH-like_sf"/>
</dbReference>
<evidence type="ECO:0000259" key="1">
    <source>
        <dbReference type="Pfam" id="PF05699"/>
    </source>
</evidence>
<protein>
    <recommendedName>
        <fullName evidence="1">HAT C-terminal dimerisation domain-containing protein</fullName>
    </recommendedName>
</protein>
<dbReference type="KEGG" id="aqu:105311854"/>
<dbReference type="AlphaFoldDB" id="A0A1X7VPH5"/>
<dbReference type="Proteomes" id="UP000007879">
    <property type="component" value="Unassembled WGS sequence"/>
</dbReference>
<organism evidence="2">
    <name type="scientific">Amphimedon queenslandica</name>
    <name type="common">Sponge</name>
    <dbReference type="NCBI Taxonomy" id="400682"/>
    <lineage>
        <taxon>Eukaryota</taxon>
        <taxon>Metazoa</taxon>
        <taxon>Porifera</taxon>
        <taxon>Demospongiae</taxon>
        <taxon>Heteroscleromorpha</taxon>
        <taxon>Haplosclerida</taxon>
        <taxon>Niphatidae</taxon>
        <taxon>Amphimedon</taxon>
    </lineage>
</organism>